<gene>
    <name evidence="1" type="ORF">F5878DRAFT_226185</name>
</gene>
<protein>
    <recommendedName>
        <fullName evidence="3">Lysine decarboxylase</fullName>
    </recommendedName>
</protein>
<dbReference type="Pfam" id="PF03641">
    <property type="entry name" value="Lysine_decarbox"/>
    <property type="match status" value="1"/>
</dbReference>
<dbReference type="AlphaFoldDB" id="A0AA38PJS7"/>
<evidence type="ECO:0008006" key="3">
    <source>
        <dbReference type="Google" id="ProtNLM"/>
    </source>
</evidence>
<comment type="caution">
    <text evidence="1">The sequence shown here is derived from an EMBL/GenBank/DDBJ whole genome shotgun (WGS) entry which is preliminary data.</text>
</comment>
<dbReference type="NCBIfam" id="TIGR00730">
    <property type="entry name" value="Rossman fold protein, TIGR00730 family"/>
    <property type="match status" value="1"/>
</dbReference>
<dbReference type="GO" id="GO:0009691">
    <property type="term" value="P:cytokinin biosynthetic process"/>
    <property type="evidence" value="ECO:0007669"/>
    <property type="project" value="InterPro"/>
</dbReference>
<dbReference type="InterPro" id="IPR031100">
    <property type="entry name" value="LOG_fam"/>
</dbReference>
<dbReference type="InterPro" id="IPR005269">
    <property type="entry name" value="LOG"/>
</dbReference>
<dbReference type="GO" id="GO:0005829">
    <property type="term" value="C:cytosol"/>
    <property type="evidence" value="ECO:0007669"/>
    <property type="project" value="TreeGrafter"/>
</dbReference>
<dbReference type="PANTHER" id="PTHR31223">
    <property type="entry name" value="LOG FAMILY PROTEIN YJL055W"/>
    <property type="match status" value="1"/>
</dbReference>
<accession>A0AA38PJS7</accession>
<dbReference type="EMBL" id="MU805967">
    <property type="protein sequence ID" value="KAJ3843786.1"/>
    <property type="molecule type" value="Genomic_DNA"/>
</dbReference>
<evidence type="ECO:0000313" key="2">
    <source>
        <dbReference type="Proteomes" id="UP001163846"/>
    </source>
</evidence>
<dbReference type="Proteomes" id="UP001163846">
    <property type="component" value="Unassembled WGS sequence"/>
</dbReference>
<name>A0AA38PJS7_9AGAR</name>
<dbReference type="PANTHER" id="PTHR31223:SF70">
    <property type="entry name" value="LOG FAMILY PROTEIN YJL055W"/>
    <property type="match status" value="1"/>
</dbReference>
<evidence type="ECO:0000313" key="1">
    <source>
        <dbReference type="EMBL" id="KAJ3843786.1"/>
    </source>
</evidence>
<dbReference type="GO" id="GO:0016799">
    <property type="term" value="F:hydrolase activity, hydrolyzing N-glycosyl compounds"/>
    <property type="evidence" value="ECO:0007669"/>
    <property type="project" value="TreeGrafter"/>
</dbReference>
<dbReference type="SUPFAM" id="SSF102405">
    <property type="entry name" value="MCP/YpsA-like"/>
    <property type="match status" value="1"/>
</dbReference>
<proteinExistence type="predicted"/>
<organism evidence="1 2">
    <name type="scientific">Lentinula raphanica</name>
    <dbReference type="NCBI Taxonomy" id="153919"/>
    <lineage>
        <taxon>Eukaryota</taxon>
        <taxon>Fungi</taxon>
        <taxon>Dikarya</taxon>
        <taxon>Basidiomycota</taxon>
        <taxon>Agaricomycotina</taxon>
        <taxon>Agaricomycetes</taxon>
        <taxon>Agaricomycetidae</taxon>
        <taxon>Agaricales</taxon>
        <taxon>Marasmiineae</taxon>
        <taxon>Omphalotaceae</taxon>
        <taxon>Lentinula</taxon>
    </lineage>
</organism>
<keyword evidence="2" id="KW-1185">Reference proteome</keyword>
<dbReference type="Gene3D" id="3.40.50.450">
    <property type="match status" value="1"/>
</dbReference>
<reference evidence="1" key="1">
    <citation type="submission" date="2022-08" db="EMBL/GenBank/DDBJ databases">
        <authorList>
            <consortium name="DOE Joint Genome Institute"/>
            <person name="Min B."/>
            <person name="Riley R."/>
            <person name="Sierra-Patev S."/>
            <person name="Naranjo-Ortiz M."/>
            <person name="Looney B."/>
            <person name="Konkel Z."/>
            <person name="Slot J.C."/>
            <person name="Sakamoto Y."/>
            <person name="Steenwyk J.L."/>
            <person name="Rokas A."/>
            <person name="Carro J."/>
            <person name="Camarero S."/>
            <person name="Ferreira P."/>
            <person name="Molpeceres G."/>
            <person name="Ruiz-Duenas F.J."/>
            <person name="Serrano A."/>
            <person name="Henrissat B."/>
            <person name="Drula E."/>
            <person name="Hughes K.W."/>
            <person name="Mata J.L."/>
            <person name="Ishikawa N.K."/>
            <person name="Vargas-Isla R."/>
            <person name="Ushijima S."/>
            <person name="Smith C.A."/>
            <person name="Ahrendt S."/>
            <person name="Andreopoulos W."/>
            <person name="He G."/>
            <person name="Labutti K."/>
            <person name="Lipzen A."/>
            <person name="Ng V."/>
            <person name="Sandor L."/>
            <person name="Barry K."/>
            <person name="Martinez A.T."/>
            <person name="Xiao Y."/>
            <person name="Gibbons J.G."/>
            <person name="Terashima K."/>
            <person name="Hibbett D.S."/>
            <person name="Grigoriev I.V."/>
        </authorList>
    </citation>
    <scope>NUCLEOTIDE SEQUENCE</scope>
    <source>
        <strain evidence="1">TFB9207</strain>
    </source>
</reference>
<sequence>MSSGNQNPQGIAVYCGSSAGKRSAYAKAAHSVGTAIAKSNRSLIYGGGAAGHGLMGAVAQAAVESGGKVIGVVPYALVAAGGEQDKAVETNGMKKRVQLPQPADSSNTQTIIVQSMHERKVEMAKRACGFIALPGGFGTFEEFFEVTTWTQLGIHDKPVVLVNVLNYYEPIRRMIQSAIEEGFIQSFNDRLITIVDGPEDLSQHETYDWGSAALHAITSWKEGETRSLYDWTKRMDGTQVGESLTAT</sequence>